<dbReference type="PANTHER" id="PTHR43135:SF3">
    <property type="entry name" value="ALPHA-D-RIBOSE 1-METHYLPHOSPHONATE 5-TRIPHOSPHATE DIPHOSPHATASE"/>
    <property type="match status" value="1"/>
</dbReference>
<dbReference type="Pfam" id="PF01979">
    <property type="entry name" value="Amidohydro_1"/>
    <property type="match status" value="1"/>
</dbReference>
<evidence type="ECO:0000313" key="4">
    <source>
        <dbReference type="Proteomes" id="UP000310108"/>
    </source>
</evidence>
<comment type="caution">
    <text evidence="3">The sequence shown here is derived from an EMBL/GenBank/DDBJ whole genome shotgun (WGS) entry which is preliminary data.</text>
</comment>
<keyword evidence="4" id="KW-1185">Reference proteome</keyword>
<evidence type="ECO:0000256" key="1">
    <source>
        <dbReference type="SAM" id="MobiDB-lite"/>
    </source>
</evidence>
<dbReference type="PANTHER" id="PTHR43135">
    <property type="entry name" value="ALPHA-D-RIBOSE 1-METHYLPHOSPHONATE 5-TRIPHOSPHATE DIPHOSPHATASE"/>
    <property type="match status" value="1"/>
</dbReference>
<dbReference type="InterPro" id="IPR032466">
    <property type="entry name" value="Metal_Hydrolase"/>
</dbReference>
<name>A0A4U6XEP4_9PEZI</name>
<accession>A0A4U6XEP4</accession>
<dbReference type="STRING" id="1306861.A0A4U6XEP4"/>
<dbReference type="SUPFAM" id="SSF51556">
    <property type="entry name" value="Metallo-dependent hydrolases"/>
    <property type="match status" value="2"/>
</dbReference>
<dbReference type="OrthoDB" id="10258955at2759"/>
<protein>
    <recommendedName>
        <fullName evidence="2">Amidohydrolase-related domain-containing protein</fullName>
    </recommendedName>
</protein>
<evidence type="ECO:0000259" key="2">
    <source>
        <dbReference type="Pfam" id="PF01979"/>
    </source>
</evidence>
<dbReference type="Gene3D" id="3.20.20.140">
    <property type="entry name" value="Metal-dependent hydrolases"/>
    <property type="match status" value="2"/>
</dbReference>
<evidence type="ECO:0000313" key="3">
    <source>
        <dbReference type="EMBL" id="TKW53964.1"/>
    </source>
</evidence>
<organism evidence="3 4">
    <name type="scientific">Colletotrichum tanaceti</name>
    <dbReference type="NCBI Taxonomy" id="1306861"/>
    <lineage>
        <taxon>Eukaryota</taxon>
        <taxon>Fungi</taxon>
        <taxon>Dikarya</taxon>
        <taxon>Ascomycota</taxon>
        <taxon>Pezizomycotina</taxon>
        <taxon>Sordariomycetes</taxon>
        <taxon>Hypocreomycetidae</taxon>
        <taxon>Glomerellales</taxon>
        <taxon>Glomerellaceae</taxon>
        <taxon>Colletotrichum</taxon>
        <taxon>Colletotrichum destructivum species complex</taxon>
    </lineage>
</organism>
<dbReference type="EMBL" id="PJEX01000160">
    <property type="protein sequence ID" value="TKW53964.1"/>
    <property type="molecule type" value="Genomic_DNA"/>
</dbReference>
<dbReference type="InterPro" id="IPR011059">
    <property type="entry name" value="Metal-dep_hydrolase_composite"/>
</dbReference>
<feature type="compositionally biased region" description="Pro residues" evidence="1">
    <location>
        <begin position="12"/>
        <end position="21"/>
    </location>
</feature>
<proteinExistence type="predicted"/>
<gene>
    <name evidence="3" type="ORF">CTA1_8187</name>
</gene>
<dbReference type="SUPFAM" id="SSF51338">
    <property type="entry name" value="Composite domain of metallo-dependent hydrolases"/>
    <property type="match status" value="1"/>
</dbReference>
<sequence>MGGKDDGLFGLGPPPYQPQPPARRHYYTIRRSRGRLVTLAGLVAIVLSLSYFNGAADAPTAHQQEQFLRGLNQCSASALRGATQKPPLPSPGRPNPRWNPKSGQEHPVLLRNATLFDGQTVLADAVDVLFEKGVIRSVSRTRDQPSSPPGGDAVVYDVKGRFVTPGLVDIHSHHLEIPFSSVSATADVNEKPGLGPLTPFVRAVGGFKPYDPAIKIIASGGVTSSLNLPGSGNIIGGQAYPVKNLPLPGENGEPVVEELLLEHGLPEAGRQRYLKMACGENPKHIYPHTRLGNAWLLREHLDKARKLKGKQETWCQRAQEVASGGPFKDRRARRFIADAGELPEDLGLEPTVALLKGEFNVNIHCYEPEDLERMLHVLHEFGVRPQAFHHALEAWQVPEFLKQQEENITIATFAENALFKHEAYGANLRGPKILDDHGLRVVLKSDHTGEGNHAKYLVYQAAVSHSFGLSEDKSLQSVTSTAARSIYQDHRIGFVRPGYDADLVIWDSHPLSVGATTVQVFVDGREVLEPPESLRILETPVQAADLALPQSRPWIAQDEKQTVCNNVLAPGSHIVFTGIKSLLLETPASNVDKNDEEDSNNGLAMSVFNGEITCLGPRSECVSSQKHGDVIHRIDLKNGYVTPGLVAFGNNIGIVDIASEPSTGDGSPGRNGNALNEQRDLHFAKYGVHFGGRGFGRARVGGVTKANTAPVFGGGALQGVSVGLRTGENATVLGGGIWKDEVALHFAIGQEAKGDDTPTISSGVERLRQVLEEGQQASGKTGSTYVRASEGSLPVIVYTVNEDDISQVILLKREFPSVNFVIFGGHGAPLVAKELNEARIPVILTGNRGAPDTWEKRHTFAGPPLSPSPAQVLIDAGVLVALAVRGDSKVHGLAQEARWAAKFAGLTEKEAIKLVSTNFDQILGLRREENPPVREKYAGDFVVWDGNPLRGEGSVVVSFQDDRKIGDCWPDFQGAVL</sequence>
<reference evidence="3 4" key="1">
    <citation type="journal article" date="2019" name="PLoS ONE">
        <title>Comparative genome analysis indicates high evolutionary potential of pathogenicity genes in Colletotrichum tanaceti.</title>
        <authorList>
            <person name="Lelwala R.V."/>
            <person name="Korhonen P.K."/>
            <person name="Young N.D."/>
            <person name="Scott J.B."/>
            <person name="Ades P.A."/>
            <person name="Gasser R.B."/>
            <person name="Taylor P.W.J."/>
        </authorList>
    </citation>
    <scope>NUCLEOTIDE SEQUENCE [LARGE SCALE GENOMIC DNA]</scope>
    <source>
        <strain evidence="3">BRIP57314</strain>
    </source>
</reference>
<dbReference type="GO" id="GO:0016810">
    <property type="term" value="F:hydrolase activity, acting on carbon-nitrogen (but not peptide) bonds"/>
    <property type="evidence" value="ECO:0007669"/>
    <property type="project" value="InterPro"/>
</dbReference>
<dbReference type="Proteomes" id="UP000310108">
    <property type="component" value="Unassembled WGS sequence"/>
</dbReference>
<dbReference type="AlphaFoldDB" id="A0A4U6XEP4"/>
<dbReference type="InterPro" id="IPR006680">
    <property type="entry name" value="Amidohydro-rel"/>
</dbReference>
<feature type="domain" description="Amidohydrolase-related" evidence="2">
    <location>
        <begin position="432"/>
        <end position="527"/>
    </location>
</feature>
<feature type="region of interest" description="Disordered" evidence="1">
    <location>
        <begin position="79"/>
        <end position="104"/>
    </location>
</feature>
<dbReference type="InterPro" id="IPR051781">
    <property type="entry name" value="Metallo-dep_Hydrolase"/>
</dbReference>
<feature type="region of interest" description="Disordered" evidence="1">
    <location>
        <begin position="1"/>
        <end position="22"/>
    </location>
</feature>